<keyword evidence="1" id="KW-1133">Transmembrane helix</keyword>
<keyword evidence="1" id="KW-0812">Transmembrane</keyword>
<sequence length="399" mass="41847">MSGRTVVDLADADFLCAVDDPDGVAVLTAGLAAVGVGERTTTIGCPSAWGRPRRARLHRALEGICPVRPHVAPDLVPRALLIAASHADAAITVCTVVETLLVPGEPPGSGHLPDAEVWTAQRVVRDGSMWRIAECAAGDATDTEDLATLAVRSELVLMDGAVADRMLPVLDGAAAGARVVRVDRGLVERHGARWRQTDRIDFGFPEPPVSTPRIVPRALLILVLVAVAVLGAAGAIARWPQSAAGVRTTQSVGPVTLSVPDGWRRTALSGDRPDDGRGLRAVFADDEDGRRLVVVVTALRPGATRETVARSMANRMAQRGDDVVVEFAAESTYGGRPVISYREVPASGPAVSWYVAVEPAGQDPTAAPLQVSIGCQPGTGEDPIDPPCRAAVSTVRVER</sequence>
<dbReference type="OrthoDB" id="4412823at2"/>
<evidence type="ECO:0000313" key="2">
    <source>
        <dbReference type="EMBL" id="AVL99948.1"/>
    </source>
</evidence>
<dbReference type="InterPro" id="IPR023840">
    <property type="entry name" value="T7SS_Rv3446c"/>
</dbReference>
<accession>A0A2S0KE45</accession>
<gene>
    <name evidence="2" type="ORF">C6V83_06330</name>
</gene>
<organism evidence="2 3">
    <name type="scientific">Gordonia iterans</name>
    <dbReference type="NCBI Taxonomy" id="1004901"/>
    <lineage>
        <taxon>Bacteria</taxon>
        <taxon>Bacillati</taxon>
        <taxon>Actinomycetota</taxon>
        <taxon>Actinomycetes</taxon>
        <taxon>Mycobacteriales</taxon>
        <taxon>Gordoniaceae</taxon>
        <taxon>Gordonia</taxon>
    </lineage>
</organism>
<dbReference type="KEGG" id="git:C6V83_06330"/>
<dbReference type="RefSeq" id="WP_105941680.1">
    <property type="nucleotide sequence ID" value="NZ_CP027433.1"/>
</dbReference>
<evidence type="ECO:0000256" key="1">
    <source>
        <dbReference type="SAM" id="Phobius"/>
    </source>
</evidence>
<protein>
    <submittedName>
        <fullName evidence="2">Type VII secretion-associated protein</fullName>
    </submittedName>
</protein>
<dbReference type="NCBIfam" id="TIGR03931">
    <property type="entry name" value="T7SS_Rv3446c"/>
    <property type="match status" value="1"/>
</dbReference>
<dbReference type="AlphaFoldDB" id="A0A2S0KE45"/>
<dbReference type="EMBL" id="CP027433">
    <property type="protein sequence ID" value="AVL99948.1"/>
    <property type="molecule type" value="Genomic_DNA"/>
</dbReference>
<dbReference type="Proteomes" id="UP000239814">
    <property type="component" value="Chromosome"/>
</dbReference>
<proteinExistence type="predicted"/>
<feature type="transmembrane region" description="Helical" evidence="1">
    <location>
        <begin position="218"/>
        <end position="237"/>
    </location>
</feature>
<keyword evidence="1" id="KW-0472">Membrane</keyword>
<name>A0A2S0KE45_9ACTN</name>
<reference evidence="2 3" key="1">
    <citation type="submission" date="2018-03" db="EMBL/GenBank/DDBJ databases">
        <title>Characteristics and genome of n-alkane degrading marine bacteria Gordonia iterans isolated from crude oil contaminated in Tae-an, South Korea.</title>
        <authorList>
            <person name="Lee S.-S."/>
            <person name="Kim H."/>
        </authorList>
    </citation>
    <scope>NUCLEOTIDE SEQUENCE [LARGE SCALE GENOMIC DNA]</scope>
    <source>
        <strain evidence="2 3">Co17</strain>
    </source>
</reference>
<evidence type="ECO:0000313" key="3">
    <source>
        <dbReference type="Proteomes" id="UP000239814"/>
    </source>
</evidence>
<keyword evidence="3" id="KW-1185">Reference proteome</keyword>